<dbReference type="SUPFAM" id="SSF52266">
    <property type="entry name" value="SGNH hydrolase"/>
    <property type="match status" value="1"/>
</dbReference>
<accession>X1M3Z0</accession>
<protein>
    <recommendedName>
        <fullName evidence="2">SGNH hydrolase-type esterase domain-containing protein</fullName>
    </recommendedName>
</protein>
<name>X1M3Z0_9ZZZZ</name>
<dbReference type="Gene3D" id="3.40.50.1110">
    <property type="entry name" value="SGNH hydrolase"/>
    <property type="match status" value="1"/>
</dbReference>
<feature type="non-terminal residue" evidence="1">
    <location>
        <position position="1"/>
    </location>
</feature>
<reference evidence="1" key="1">
    <citation type="journal article" date="2014" name="Front. Microbiol.">
        <title>High frequency of phylogenetically diverse reductive dehalogenase-homologous genes in deep subseafloor sedimentary metagenomes.</title>
        <authorList>
            <person name="Kawai M."/>
            <person name="Futagami T."/>
            <person name="Toyoda A."/>
            <person name="Takaki Y."/>
            <person name="Nishi S."/>
            <person name="Hori S."/>
            <person name="Arai W."/>
            <person name="Tsubouchi T."/>
            <person name="Morono Y."/>
            <person name="Uchiyama I."/>
            <person name="Ito T."/>
            <person name="Fujiyama A."/>
            <person name="Inagaki F."/>
            <person name="Takami H."/>
        </authorList>
    </citation>
    <scope>NUCLEOTIDE SEQUENCE</scope>
    <source>
        <strain evidence="1">Expedition CK06-06</strain>
    </source>
</reference>
<comment type="caution">
    <text evidence="1">The sequence shown here is derived from an EMBL/GenBank/DDBJ whole genome shotgun (WGS) entry which is preliminary data.</text>
</comment>
<evidence type="ECO:0008006" key="2">
    <source>
        <dbReference type="Google" id="ProtNLM"/>
    </source>
</evidence>
<sequence length="156" mass="17297">IGIFLIEISLALFGGLESTKGRFGWKTWPLNSQHADQVNQFGFRGSAFNPDVKLSIVLLGDSQVETSHGFSEMPEKYLKQELKSLVGAPVNVVTIGSWGWGTDQQYLSLKQYIESINPAYIVLWFSSNDFADNTRPKGAVFIIFSAHLSVLTLPDV</sequence>
<dbReference type="EMBL" id="BARV01011554">
    <property type="protein sequence ID" value="GAI09385.1"/>
    <property type="molecule type" value="Genomic_DNA"/>
</dbReference>
<gene>
    <name evidence="1" type="ORF">S06H3_21859</name>
</gene>
<dbReference type="InterPro" id="IPR036514">
    <property type="entry name" value="SGNH_hydro_sf"/>
</dbReference>
<evidence type="ECO:0000313" key="1">
    <source>
        <dbReference type="EMBL" id="GAI09385.1"/>
    </source>
</evidence>
<proteinExistence type="predicted"/>
<organism evidence="1">
    <name type="scientific">marine sediment metagenome</name>
    <dbReference type="NCBI Taxonomy" id="412755"/>
    <lineage>
        <taxon>unclassified sequences</taxon>
        <taxon>metagenomes</taxon>
        <taxon>ecological metagenomes</taxon>
    </lineage>
</organism>
<dbReference type="AlphaFoldDB" id="X1M3Z0"/>